<sequence>MHHTVDEVDPFRSFNRQLDGCSTEYGKLSQARPRAPSAPAWTWAGKPTNREGNWQREVKRGCGIAPCLEAELVTSRRLVPFTATALAQHGRIAPLQRDSLPGWRTRLEPVIWQQTDTERSRFDRKAFRSMPVAGLRSARLDDLAIPTEIDRRGNENRPAHFKPEPWLPGSRQFPHGQFNRETHFTTKLEKLKGLGRSC</sequence>
<organism evidence="1">
    <name type="scientific">Noctiluca scintillans</name>
    <name type="common">Sea sparkle</name>
    <name type="synonym">Red tide dinoflagellate</name>
    <dbReference type="NCBI Taxonomy" id="2966"/>
    <lineage>
        <taxon>Eukaryota</taxon>
        <taxon>Sar</taxon>
        <taxon>Alveolata</taxon>
        <taxon>Dinophyceae</taxon>
        <taxon>Noctilucales</taxon>
        <taxon>Noctilucaceae</taxon>
        <taxon>Noctiluca</taxon>
    </lineage>
</organism>
<accession>A0A7S1FHV0</accession>
<dbReference type="AlphaFoldDB" id="A0A7S1FHV0"/>
<protein>
    <submittedName>
        <fullName evidence="1">Uncharacterized protein</fullName>
    </submittedName>
</protein>
<reference evidence="1" key="1">
    <citation type="submission" date="2021-01" db="EMBL/GenBank/DDBJ databases">
        <authorList>
            <person name="Corre E."/>
            <person name="Pelletier E."/>
            <person name="Niang G."/>
            <person name="Scheremetjew M."/>
            <person name="Finn R."/>
            <person name="Kale V."/>
            <person name="Holt S."/>
            <person name="Cochrane G."/>
            <person name="Meng A."/>
            <person name="Brown T."/>
            <person name="Cohen L."/>
        </authorList>
    </citation>
    <scope>NUCLEOTIDE SEQUENCE</scope>
</reference>
<dbReference type="EMBL" id="HBFQ01058636">
    <property type="protein sequence ID" value="CAD8867181.1"/>
    <property type="molecule type" value="Transcribed_RNA"/>
</dbReference>
<evidence type="ECO:0000313" key="1">
    <source>
        <dbReference type="EMBL" id="CAD8867181.1"/>
    </source>
</evidence>
<proteinExistence type="predicted"/>
<name>A0A7S1FHV0_NOCSC</name>
<gene>
    <name evidence="1" type="ORF">NSCI0253_LOCUS41536</name>
</gene>